<keyword evidence="4 8" id="KW-0547">Nucleotide-binding</keyword>
<dbReference type="GO" id="GO:0005524">
    <property type="term" value="F:ATP binding"/>
    <property type="evidence" value="ECO:0007669"/>
    <property type="project" value="UniProtKB-UniRule"/>
</dbReference>
<feature type="transmembrane region" description="Helical" evidence="10">
    <location>
        <begin position="88"/>
        <end position="111"/>
    </location>
</feature>
<dbReference type="InterPro" id="IPR036890">
    <property type="entry name" value="HATPase_C_sf"/>
</dbReference>
<dbReference type="STRING" id="291169.A9E74_01408"/>
<evidence type="ECO:0000256" key="6">
    <source>
        <dbReference type="ARBA" id="ARBA00022840"/>
    </source>
</evidence>
<evidence type="ECO:0000256" key="3">
    <source>
        <dbReference type="ARBA" id="ARBA00022679"/>
    </source>
</evidence>
<reference evidence="12 13" key="1">
    <citation type="submission" date="2016-07" db="EMBL/GenBank/DDBJ databases">
        <title>Draft Genome Sequence of Methylophaga muralis Bur 1.</title>
        <authorList>
            <person name="Vasilenko O.V."/>
            <person name="Doronina N.V."/>
            <person name="Shmareva M.N."/>
            <person name="Tarlachkov S.V."/>
            <person name="Mustakhimov I."/>
            <person name="Trotsenko Y.A."/>
        </authorList>
    </citation>
    <scope>NUCLEOTIDE SEQUENCE [LARGE SCALE GENOMIC DNA]</scope>
    <source>
        <strain evidence="12 13">Bur 1</strain>
    </source>
</reference>
<dbReference type="InterPro" id="IPR003594">
    <property type="entry name" value="HATPase_dom"/>
</dbReference>
<dbReference type="CDD" id="cd16917">
    <property type="entry name" value="HATPase_UhpB-NarQ-NarX-like"/>
    <property type="match status" value="1"/>
</dbReference>
<dbReference type="InterPro" id="IPR005467">
    <property type="entry name" value="His_kinase_dom"/>
</dbReference>
<dbReference type="AlphaFoldDB" id="A0A1E3GS19"/>
<dbReference type="RefSeq" id="WP_084002983.1">
    <property type="nucleotide sequence ID" value="NZ_MCRI01000012.1"/>
</dbReference>
<dbReference type="Gene3D" id="3.30.565.10">
    <property type="entry name" value="Histidine kinase-like ATPase, C-terminal domain"/>
    <property type="match status" value="1"/>
</dbReference>
<evidence type="ECO:0000256" key="10">
    <source>
        <dbReference type="SAM" id="Phobius"/>
    </source>
</evidence>
<keyword evidence="9" id="KW-0175">Coiled coil</keyword>
<comment type="catalytic activity">
    <reaction evidence="1 8">
        <text>ATP + protein L-histidine = ADP + protein N-phospho-L-histidine.</text>
        <dbReference type="EC" id="2.7.13.3"/>
    </reaction>
</comment>
<feature type="domain" description="Histidine kinase" evidence="11">
    <location>
        <begin position="331"/>
        <end position="524"/>
    </location>
</feature>
<accession>A0A1E3GS19</accession>
<evidence type="ECO:0000256" key="8">
    <source>
        <dbReference type="PIRNR" id="PIRNR003167"/>
    </source>
</evidence>
<dbReference type="SMART" id="SM00387">
    <property type="entry name" value="HATPase_c"/>
    <property type="match status" value="1"/>
</dbReference>
<dbReference type="EMBL" id="MCRI01000012">
    <property type="protein sequence ID" value="ODN66858.1"/>
    <property type="molecule type" value="Genomic_DNA"/>
</dbReference>
<dbReference type="GO" id="GO:0005886">
    <property type="term" value="C:plasma membrane"/>
    <property type="evidence" value="ECO:0007669"/>
    <property type="project" value="UniProtKB-SubCell"/>
</dbReference>
<dbReference type="GO" id="GO:0046983">
    <property type="term" value="F:protein dimerization activity"/>
    <property type="evidence" value="ECO:0007669"/>
    <property type="project" value="UniProtKB-UniRule"/>
</dbReference>
<comment type="caution">
    <text evidence="12">The sequence shown here is derived from an EMBL/GenBank/DDBJ whole genome shotgun (WGS) entry which is preliminary data.</text>
</comment>
<evidence type="ECO:0000256" key="9">
    <source>
        <dbReference type="SAM" id="Coils"/>
    </source>
</evidence>
<dbReference type="SUPFAM" id="SSF55874">
    <property type="entry name" value="ATPase domain of HSP90 chaperone/DNA topoisomerase II/histidine kinase"/>
    <property type="match status" value="1"/>
</dbReference>
<feature type="coiled-coil region" evidence="9">
    <location>
        <begin position="360"/>
        <end position="387"/>
    </location>
</feature>
<organism evidence="12 13">
    <name type="scientific">Methylophaga muralis</name>
    <dbReference type="NCBI Taxonomy" id="291169"/>
    <lineage>
        <taxon>Bacteria</taxon>
        <taxon>Pseudomonadati</taxon>
        <taxon>Pseudomonadota</taxon>
        <taxon>Gammaproteobacteria</taxon>
        <taxon>Thiotrichales</taxon>
        <taxon>Piscirickettsiaceae</taxon>
        <taxon>Methylophaga</taxon>
    </lineage>
</organism>
<dbReference type="PROSITE" id="PS50109">
    <property type="entry name" value="HIS_KIN"/>
    <property type="match status" value="1"/>
</dbReference>
<keyword evidence="2" id="KW-0597">Phosphoprotein</keyword>
<evidence type="ECO:0000313" key="13">
    <source>
        <dbReference type="Proteomes" id="UP000094379"/>
    </source>
</evidence>
<gene>
    <name evidence="12" type="primary">narX_2</name>
    <name evidence="12" type="ORF">A9E74_01408</name>
</gene>
<keyword evidence="8" id="KW-0997">Cell inner membrane</keyword>
<protein>
    <recommendedName>
        <fullName evidence="8">Sensor protein</fullName>
        <ecNumber evidence="8">2.7.13.3</ecNumber>
    </recommendedName>
</protein>
<keyword evidence="13" id="KW-1185">Reference proteome</keyword>
<evidence type="ECO:0000256" key="4">
    <source>
        <dbReference type="ARBA" id="ARBA00022741"/>
    </source>
</evidence>
<dbReference type="EC" id="2.7.13.3" evidence="8"/>
<dbReference type="GO" id="GO:0000155">
    <property type="term" value="F:phosphorelay sensor kinase activity"/>
    <property type="evidence" value="ECO:0007669"/>
    <property type="project" value="UniProtKB-UniRule"/>
</dbReference>
<dbReference type="PIRSF" id="PIRSF003167">
    <property type="entry name" value="STHK_NarX/NarQ"/>
    <property type="match status" value="1"/>
</dbReference>
<dbReference type="InterPro" id="IPR050482">
    <property type="entry name" value="Sensor_HK_TwoCompSys"/>
</dbReference>
<keyword evidence="10" id="KW-1133">Transmembrane helix</keyword>
<dbReference type="Gene3D" id="1.20.5.1930">
    <property type="match status" value="1"/>
</dbReference>
<evidence type="ECO:0000256" key="5">
    <source>
        <dbReference type="ARBA" id="ARBA00022777"/>
    </source>
</evidence>
<evidence type="ECO:0000256" key="7">
    <source>
        <dbReference type="ARBA" id="ARBA00023012"/>
    </source>
</evidence>
<keyword evidence="8" id="KW-1003">Cell membrane</keyword>
<keyword evidence="3 8" id="KW-0808">Transferase</keyword>
<comment type="subcellular location">
    <subcellularLocation>
        <location evidence="8">Cell inner membrane</location>
    </subcellularLocation>
</comment>
<evidence type="ECO:0000259" key="11">
    <source>
        <dbReference type="PROSITE" id="PS50109"/>
    </source>
</evidence>
<keyword evidence="5 8" id="KW-0418">Kinase</keyword>
<keyword evidence="6 8" id="KW-0067">ATP-binding</keyword>
<proteinExistence type="predicted"/>
<dbReference type="PANTHER" id="PTHR24421">
    <property type="entry name" value="NITRATE/NITRITE SENSOR PROTEIN NARX-RELATED"/>
    <property type="match status" value="1"/>
</dbReference>
<dbReference type="PANTHER" id="PTHR24421:SF10">
    <property type="entry name" value="NITRATE_NITRITE SENSOR PROTEIN NARQ"/>
    <property type="match status" value="1"/>
</dbReference>
<keyword evidence="8 10" id="KW-0472">Membrane</keyword>
<evidence type="ECO:0000256" key="2">
    <source>
        <dbReference type="ARBA" id="ARBA00022553"/>
    </source>
</evidence>
<dbReference type="Proteomes" id="UP000094379">
    <property type="component" value="Unassembled WGS sequence"/>
</dbReference>
<dbReference type="Pfam" id="PF07730">
    <property type="entry name" value="HisKA_3"/>
    <property type="match status" value="1"/>
</dbReference>
<feature type="transmembrane region" description="Helical" evidence="10">
    <location>
        <begin position="21"/>
        <end position="44"/>
    </location>
</feature>
<evidence type="ECO:0000313" key="12">
    <source>
        <dbReference type="EMBL" id="ODN66858.1"/>
    </source>
</evidence>
<dbReference type="Pfam" id="PF02518">
    <property type="entry name" value="HATPase_c"/>
    <property type="match status" value="1"/>
</dbReference>
<keyword evidence="10" id="KW-0812">Transmembrane</keyword>
<dbReference type="PATRIC" id="fig|291169.3.peg.1414"/>
<evidence type="ECO:0000256" key="1">
    <source>
        <dbReference type="ARBA" id="ARBA00000085"/>
    </source>
</evidence>
<dbReference type="InterPro" id="IPR016380">
    <property type="entry name" value="Sig_transdc_His_kin_NarX/NarQ"/>
</dbReference>
<dbReference type="InterPro" id="IPR011712">
    <property type="entry name" value="Sig_transdc_His_kin_sub3_dim/P"/>
</dbReference>
<sequence length="526" mass="60111">MSDNNGYFQRLRQLWRHRSLYQRWIFLLSGMLLSCWLILMLSLLQSSSVKNQYQTIEQLQQQAIQSESPATLLDSSSMQKLQDNEQKINWLLALQVAVFIVFLLLTAYLMANMRQLFLIRLVALSPSTTPDNGHPTIDEITRLENTIEQLQKQQSGYQAEMAWARRTGTQLKRLITAQAFLAEWVEQVQQEIPNEANQIRMLYSLERALDLQNVALIMTQTTVVKTEQILFSHHAPVELSEEHLETLLAGGMFSGEWQNQEKETVNVTALGFALQHDKLGILLVEMPVSRLLDAAEITLLETLTGLLAISYRYQNYDSEGRRLAILEERAAIARELHDSLAQSLSFMKIQVSRLQSTTDLQKQTAVIKELREGLDNAYRELRELLSTFRAHMDLRGLGYAVQATIDEFTQRSSLQIKLDNRLVNCRLTVNEEFHVLHVLREALSNIVRHAGADNVSILLSLRDNGEIELTLDDDGVGFKPGTETYDHHGQTIMKERAQNLGGKIEVMSRRWGGTRVQLLFKPKLAQ</sequence>
<name>A0A1E3GS19_9GAMM</name>
<keyword evidence="7 8" id="KW-0902">Two-component regulatory system</keyword>